<dbReference type="Proteomes" id="UP000639403">
    <property type="component" value="Unassembled WGS sequence"/>
</dbReference>
<dbReference type="PANTHER" id="PTHR47966">
    <property type="entry name" value="BETA-SITE APP-CLEAVING ENZYME, ISOFORM A-RELATED"/>
    <property type="match status" value="1"/>
</dbReference>
<dbReference type="InterPro" id="IPR001969">
    <property type="entry name" value="Aspartic_peptidase_AS"/>
</dbReference>
<dbReference type="Gene3D" id="2.40.70.10">
    <property type="entry name" value="Acid Proteases"/>
    <property type="match status" value="2"/>
</dbReference>
<dbReference type="EMBL" id="JADOXO010000253">
    <property type="protein sequence ID" value="KAF9807947.1"/>
    <property type="molecule type" value="Genomic_DNA"/>
</dbReference>
<evidence type="ECO:0000256" key="1">
    <source>
        <dbReference type="ARBA" id="ARBA00007447"/>
    </source>
</evidence>
<name>A0A8H7NXF7_9APHY</name>
<dbReference type="GO" id="GO:0000324">
    <property type="term" value="C:fungal-type vacuole"/>
    <property type="evidence" value="ECO:0007669"/>
    <property type="project" value="TreeGrafter"/>
</dbReference>
<dbReference type="CDD" id="cd05471">
    <property type="entry name" value="pepsin_like"/>
    <property type="match status" value="1"/>
</dbReference>
<evidence type="ECO:0000259" key="5">
    <source>
        <dbReference type="PROSITE" id="PS51767"/>
    </source>
</evidence>
<dbReference type="Pfam" id="PF00026">
    <property type="entry name" value="Asp"/>
    <property type="match status" value="2"/>
</dbReference>
<proteinExistence type="inferred from homology"/>
<gene>
    <name evidence="6" type="ORF">IEO21_07982</name>
</gene>
<comment type="caution">
    <text evidence="6">The sequence shown here is derived from an EMBL/GenBank/DDBJ whole genome shotgun (WGS) entry which is preliminary data.</text>
</comment>
<keyword evidence="4" id="KW-0472">Membrane</keyword>
<dbReference type="PROSITE" id="PS00141">
    <property type="entry name" value="ASP_PROTEASE"/>
    <property type="match status" value="1"/>
</dbReference>
<keyword evidence="4" id="KW-1133">Transmembrane helix</keyword>
<feature type="transmembrane region" description="Helical" evidence="4">
    <location>
        <begin position="515"/>
        <end position="540"/>
    </location>
</feature>
<evidence type="ECO:0000313" key="6">
    <source>
        <dbReference type="EMBL" id="KAF9807947.1"/>
    </source>
</evidence>
<keyword evidence="3" id="KW-0645">Protease</keyword>
<organism evidence="6 7">
    <name type="scientific">Rhodonia placenta</name>
    <dbReference type="NCBI Taxonomy" id="104341"/>
    <lineage>
        <taxon>Eukaryota</taxon>
        <taxon>Fungi</taxon>
        <taxon>Dikarya</taxon>
        <taxon>Basidiomycota</taxon>
        <taxon>Agaricomycotina</taxon>
        <taxon>Agaricomycetes</taxon>
        <taxon>Polyporales</taxon>
        <taxon>Adustoporiaceae</taxon>
        <taxon>Rhodonia</taxon>
    </lineage>
</organism>
<evidence type="ECO:0000256" key="2">
    <source>
        <dbReference type="ARBA" id="ARBA00022750"/>
    </source>
</evidence>
<keyword evidence="3" id="KW-0378">Hydrolase</keyword>
<dbReference type="SUPFAM" id="SSF50630">
    <property type="entry name" value="Acid proteases"/>
    <property type="match status" value="1"/>
</dbReference>
<dbReference type="InterPro" id="IPR034164">
    <property type="entry name" value="Pepsin-like_dom"/>
</dbReference>
<dbReference type="InterPro" id="IPR001461">
    <property type="entry name" value="Aspartic_peptidase_A1"/>
</dbReference>
<dbReference type="InterPro" id="IPR021109">
    <property type="entry name" value="Peptidase_aspartic_dom_sf"/>
</dbReference>
<reference evidence="6" key="2">
    <citation type="journal article" name="Front. Microbiol.">
        <title>Degradative Capacity of Two Strains of Rhodonia placenta: From Phenotype to Genotype.</title>
        <authorList>
            <person name="Kolle M."/>
            <person name="Horta M.A.C."/>
            <person name="Nowrousian M."/>
            <person name="Ohm R.A."/>
            <person name="Benz J.P."/>
            <person name="Pilgard A."/>
        </authorList>
    </citation>
    <scope>NUCLEOTIDE SEQUENCE</scope>
    <source>
        <strain evidence="6">FPRL280</strain>
    </source>
</reference>
<dbReference type="GO" id="GO:0006508">
    <property type="term" value="P:proteolysis"/>
    <property type="evidence" value="ECO:0007669"/>
    <property type="project" value="UniProtKB-KW"/>
</dbReference>
<dbReference type="PRINTS" id="PR00792">
    <property type="entry name" value="PEPSIN"/>
</dbReference>
<dbReference type="PROSITE" id="PS51767">
    <property type="entry name" value="PEPTIDASE_A1"/>
    <property type="match status" value="1"/>
</dbReference>
<keyword evidence="2 3" id="KW-0064">Aspartyl protease</keyword>
<comment type="similarity">
    <text evidence="1 3">Belongs to the peptidase A1 family.</text>
</comment>
<dbReference type="InterPro" id="IPR033121">
    <property type="entry name" value="PEPTIDASE_A1"/>
</dbReference>
<dbReference type="GO" id="GO:0004190">
    <property type="term" value="F:aspartic-type endopeptidase activity"/>
    <property type="evidence" value="ECO:0007669"/>
    <property type="project" value="UniProtKB-KW"/>
</dbReference>
<feature type="domain" description="Peptidase A1" evidence="5">
    <location>
        <begin position="33"/>
        <end position="449"/>
    </location>
</feature>
<accession>A0A8H7NXF7</accession>
<evidence type="ECO:0000256" key="4">
    <source>
        <dbReference type="SAM" id="Phobius"/>
    </source>
</evidence>
<evidence type="ECO:0000256" key="3">
    <source>
        <dbReference type="RuleBase" id="RU000454"/>
    </source>
</evidence>
<evidence type="ECO:0000313" key="7">
    <source>
        <dbReference type="Proteomes" id="UP000639403"/>
    </source>
</evidence>
<sequence length="542" mass="57051">MHLPIYRRVTSNLDKRTGQSVAIGLGDDMDITYNVLISVGSTQTALVLDTGSSDLWLVSDACTGQCNDAGVPLYSQETLHPTGLDVRLLYGDSRTGTHATGPVGSDTVSIASLSIVNQSLAAINDTNTTVFETGSAGILGLGFPPISMIWRELLQAQLAPASSQLTRRSSNTSNPILTSSIGAPPFPSFDFLKPGSSSRRKRQSDAAAVQFSSAAIASFATYGPLLPRLIVQDMLSSPLIAITLQRDTFDIGGNVGLLSVGALPLGIQDDHLTWVPVRAYTAAQGGLPPPSDAPDEVYPLTWEIPVDEVYFNDAKLPRSMLSPSSISLSALLDTGNSLIRGPKDVVKHIMSQFDEPDYSFDCSVAHNLSFVIGGVTFSVDPRDFAVPMSANSTGNPRCTPAVVATDPPGNGGFLYSWSLGDPFLKSALVAYYYGNLTHPSQDPPRVGLLSTVPGDASMELQRVVQAAGISGGQLPATWDVAPSGTFAATATDANGVPQATHSNVIVLTANGAMALGLHTSIMVCLVMSGSLLTLVIVRYLRI</sequence>
<reference evidence="6" key="1">
    <citation type="submission" date="2020-11" db="EMBL/GenBank/DDBJ databases">
        <authorList>
            <person name="Koelle M."/>
            <person name="Horta M.A.C."/>
            <person name="Nowrousian M."/>
            <person name="Ohm R.A."/>
            <person name="Benz P."/>
            <person name="Pilgard A."/>
        </authorList>
    </citation>
    <scope>NUCLEOTIDE SEQUENCE</scope>
    <source>
        <strain evidence="6">FPRL280</strain>
    </source>
</reference>
<dbReference type="PANTHER" id="PTHR47966:SF47">
    <property type="entry name" value="ENDOPEPTIDASE, PUTATIVE (AFU_ORTHOLOGUE AFUA_3G01220)-RELATED"/>
    <property type="match status" value="1"/>
</dbReference>
<keyword evidence="4" id="KW-0812">Transmembrane</keyword>
<dbReference type="AlphaFoldDB" id="A0A8H7NXF7"/>
<protein>
    <recommendedName>
        <fullName evidence="5">Peptidase A1 domain-containing protein</fullName>
    </recommendedName>
</protein>